<accession>A0A1Y2PFH0</accession>
<dbReference type="PANTHER" id="PTHR10794:SF94">
    <property type="entry name" value="ESTERASE YHET-RELATED"/>
    <property type="match status" value="1"/>
</dbReference>
<evidence type="ECO:0000256" key="2">
    <source>
        <dbReference type="PIRSR" id="PIRSR005211-1"/>
    </source>
</evidence>
<keyword evidence="4" id="KW-0378">Hydrolase</keyword>
<dbReference type="Gene3D" id="3.40.50.1820">
    <property type="entry name" value="alpha/beta hydrolase"/>
    <property type="match status" value="1"/>
</dbReference>
<evidence type="ECO:0000313" key="4">
    <source>
        <dbReference type="EMBL" id="OSY89222.1"/>
    </source>
</evidence>
<sequence length="328" mass="37663">MPVIQSDFKPSFPFKSAHFNTVYRPLFMKDTIAYQRKRLTTWDHDFIDLDFSTVNSNSLAILIHGLEGSSQSNYMITTSNKLNSIGIDTVCMNLRGCSGEDNLLLETYHSGKTDDVDFVIKHLSENYHYDSIVMIGFSLGGNLTLKYLGEYDDIPAKIKGGIAVSVPVDLTTSQAELTKLKNKVYMDEFLKTMRLKLLEKAHKFPDFKLDKELLFKATKFRHLEKQYTIPVFGFKSSEDYWKKASAKPYIPKIKHNTLLINSLDDSFLSPECYPIEEANSLNNFHLMTPKYGGHVGFMETFSNEENRWLENKICQFINEKLNIIPTTI</sequence>
<keyword evidence="5" id="KW-1185">Reference proteome</keyword>
<dbReference type="InterPro" id="IPR012020">
    <property type="entry name" value="ABHD4"/>
</dbReference>
<evidence type="ECO:0000313" key="5">
    <source>
        <dbReference type="Proteomes" id="UP000194221"/>
    </source>
</evidence>
<comment type="similarity">
    <text evidence="1">Belongs to the AB hydrolase superfamily. AB hydrolase 4 family.</text>
</comment>
<gene>
    <name evidence="4" type="ORF">WH52_00800</name>
</gene>
<dbReference type="AlphaFoldDB" id="A0A1Y2PFH0"/>
<dbReference type="GO" id="GO:0034338">
    <property type="term" value="F:short-chain carboxylesterase activity"/>
    <property type="evidence" value="ECO:0007669"/>
    <property type="project" value="TreeGrafter"/>
</dbReference>
<dbReference type="PANTHER" id="PTHR10794">
    <property type="entry name" value="ABHYDROLASE DOMAIN-CONTAINING PROTEIN"/>
    <property type="match status" value="1"/>
</dbReference>
<feature type="domain" description="AB hydrolase-1" evidence="3">
    <location>
        <begin position="61"/>
        <end position="299"/>
    </location>
</feature>
<dbReference type="Proteomes" id="UP000194221">
    <property type="component" value="Unassembled WGS sequence"/>
</dbReference>
<dbReference type="OrthoDB" id="332676at2"/>
<dbReference type="InterPro" id="IPR000073">
    <property type="entry name" value="AB_hydrolase_1"/>
</dbReference>
<dbReference type="Pfam" id="PF00561">
    <property type="entry name" value="Abhydrolase_1"/>
    <property type="match status" value="1"/>
</dbReference>
<dbReference type="EMBL" id="LAPZ01000001">
    <property type="protein sequence ID" value="OSY89222.1"/>
    <property type="molecule type" value="Genomic_DNA"/>
</dbReference>
<feature type="active site" description="Charge relay system" evidence="2">
    <location>
        <position position="138"/>
    </location>
</feature>
<feature type="active site" description="Charge relay system" evidence="2">
    <location>
        <position position="265"/>
    </location>
</feature>
<feature type="active site" description="Charge relay system" evidence="2">
    <location>
        <position position="294"/>
    </location>
</feature>
<dbReference type="RefSeq" id="WP_086029020.1">
    <property type="nucleotide sequence ID" value="NZ_LAPZ01000001.1"/>
</dbReference>
<dbReference type="InterPro" id="IPR029058">
    <property type="entry name" value="AB_hydrolase_fold"/>
</dbReference>
<dbReference type="InterPro" id="IPR050960">
    <property type="entry name" value="AB_hydrolase_4_sf"/>
</dbReference>
<dbReference type="PIRSF" id="PIRSF005211">
    <property type="entry name" value="Ab_hydro_YheT"/>
    <property type="match status" value="1"/>
</dbReference>
<dbReference type="InParanoid" id="A0A1Y2PFH0"/>
<dbReference type="SUPFAM" id="SSF53474">
    <property type="entry name" value="alpha/beta-Hydrolases"/>
    <property type="match status" value="1"/>
</dbReference>
<organism evidence="4 5">
    <name type="scientific">Tenacibaculum holothuriorum</name>
    <dbReference type="NCBI Taxonomy" id="1635173"/>
    <lineage>
        <taxon>Bacteria</taxon>
        <taxon>Pseudomonadati</taxon>
        <taxon>Bacteroidota</taxon>
        <taxon>Flavobacteriia</taxon>
        <taxon>Flavobacteriales</taxon>
        <taxon>Flavobacteriaceae</taxon>
        <taxon>Tenacibaculum</taxon>
    </lineage>
</organism>
<proteinExistence type="inferred from homology"/>
<dbReference type="GO" id="GO:0047372">
    <property type="term" value="F:monoacylglycerol lipase activity"/>
    <property type="evidence" value="ECO:0007669"/>
    <property type="project" value="TreeGrafter"/>
</dbReference>
<reference evidence="4 5" key="1">
    <citation type="submission" date="2015-03" db="EMBL/GenBank/DDBJ databases">
        <title>Genome sequence of Tenacibaculum sp. S2-2, isolated from intestinal microbiota of sea cucumber, Apostichopus japonicas.</title>
        <authorList>
            <person name="Shao Z."/>
            <person name="Wang L."/>
            <person name="Li X."/>
        </authorList>
    </citation>
    <scope>NUCLEOTIDE SEQUENCE [LARGE SCALE GENOMIC DNA]</scope>
    <source>
        <strain evidence="4 5">S2-2</strain>
    </source>
</reference>
<dbReference type="STRING" id="1635173.WH52_00800"/>
<protein>
    <submittedName>
        <fullName evidence="4">Alpha/beta hydrolase</fullName>
    </submittedName>
</protein>
<evidence type="ECO:0000259" key="3">
    <source>
        <dbReference type="Pfam" id="PF00561"/>
    </source>
</evidence>
<name>A0A1Y2PFH0_9FLAO</name>
<evidence type="ECO:0000256" key="1">
    <source>
        <dbReference type="ARBA" id="ARBA00010884"/>
    </source>
</evidence>
<comment type="caution">
    <text evidence="4">The sequence shown here is derived from an EMBL/GenBank/DDBJ whole genome shotgun (WGS) entry which is preliminary data.</text>
</comment>